<evidence type="ECO:0000259" key="1">
    <source>
        <dbReference type="SMART" id="SM00062"/>
    </source>
</evidence>
<gene>
    <name evidence="2" type="ORF">DSM101010T_14140</name>
</gene>
<dbReference type="EMBL" id="BLVO01000013">
    <property type="protein sequence ID" value="GFM33049.1"/>
    <property type="molecule type" value="Genomic_DNA"/>
</dbReference>
<dbReference type="InterPro" id="IPR001638">
    <property type="entry name" value="Solute-binding_3/MltF_N"/>
</dbReference>
<keyword evidence="3" id="KW-1185">Reference proteome</keyword>
<protein>
    <submittedName>
        <fullName evidence="2">Amino acid ABC transporter substrate-binding protein</fullName>
    </submittedName>
</protein>
<dbReference type="Gene3D" id="3.40.190.10">
    <property type="entry name" value="Periplasmic binding protein-like II"/>
    <property type="match status" value="2"/>
</dbReference>
<reference evidence="2 3" key="1">
    <citation type="submission" date="2020-05" db="EMBL/GenBank/DDBJ databases">
        <title>Draft genome sequence of Desulfovibrio sp. strain HN2T.</title>
        <authorList>
            <person name="Ueno A."/>
            <person name="Tamazawa S."/>
            <person name="Tamamura S."/>
            <person name="Murakami T."/>
            <person name="Kiyama T."/>
            <person name="Inomata H."/>
            <person name="Amano Y."/>
            <person name="Miyakawa K."/>
            <person name="Tamaki H."/>
            <person name="Naganuma T."/>
            <person name="Kaneko K."/>
        </authorList>
    </citation>
    <scope>NUCLEOTIDE SEQUENCE [LARGE SCALE GENOMIC DNA]</scope>
    <source>
        <strain evidence="2 3">HN2</strain>
    </source>
</reference>
<dbReference type="AlphaFoldDB" id="A0A7J0BH45"/>
<comment type="caution">
    <text evidence="2">The sequence shown here is derived from an EMBL/GenBank/DDBJ whole genome shotgun (WGS) entry which is preliminary data.</text>
</comment>
<evidence type="ECO:0000313" key="2">
    <source>
        <dbReference type="EMBL" id="GFM33049.1"/>
    </source>
</evidence>
<feature type="domain" description="Solute-binding protein family 3/N-terminal" evidence="1">
    <location>
        <begin position="67"/>
        <end position="290"/>
    </location>
</feature>
<dbReference type="Proteomes" id="UP000503840">
    <property type="component" value="Unassembled WGS sequence"/>
</dbReference>
<accession>A0A7J0BH45</accession>
<dbReference type="PANTHER" id="PTHR38834">
    <property type="entry name" value="PERIPLASMIC SUBSTRATE BINDING PROTEIN FAMILY 3"/>
    <property type="match status" value="1"/>
</dbReference>
<dbReference type="PANTHER" id="PTHR38834:SF3">
    <property type="entry name" value="SOLUTE-BINDING PROTEIN FAMILY 3_N-TERMINAL DOMAIN-CONTAINING PROTEIN"/>
    <property type="match status" value="1"/>
</dbReference>
<dbReference type="SMART" id="SM00062">
    <property type="entry name" value="PBPb"/>
    <property type="match status" value="1"/>
</dbReference>
<evidence type="ECO:0000313" key="3">
    <source>
        <dbReference type="Proteomes" id="UP000503840"/>
    </source>
</evidence>
<organism evidence="2 3">
    <name type="scientific">Desulfovibrio subterraneus</name>
    <dbReference type="NCBI Taxonomy" id="2718620"/>
    <lineage>
        <taxon>Bacteria</taxon>
        <taxon>Pseudomonadati</taxon>
        <taxon>Thermodesulfobacteriota</taxon>
        <taxon>Desulfovibrionia</taxon>
        <taxon>Desulfovibrionales</taxon>
        <taxon>Desulfovibrionaceae</taxon>
        <taxon>Desulfovibrio</taxon>
    </lineage>
</organism>
<dbReference type="SUPFAM" id="SSF53850">
    <property type="entry name" value="Periplasmic binding protein-like II"/>
    <property type="match status" value="1"/>
</dbReference>
<proteinExistence type="predicted"/>
<dbReference type="Pfam" id="PF00497">
    <property type="entry name" value="SBP_bac_3"/>
    <property type="match status" value="1"/>
</dbReference>
<sequence>MRHTIPCIQWSKVLITFLTASCLVLCALNPLLPVQEALASGPSQATPFSPSLTNTPKIPSARSTINDIYFMTEQYPPFNYRDGGRLKGISIDILNGMLKEMNATISSNNVRHLPWARAYKTVLQTPGTCLFVMTRTPDREHLFRWVGPIMPTTIAIMAPKSAHLIIRQLADLKKYTIAALPDDIGHTLLVKNGQPLAKLTTNPYAEGIIEMMLKKRVDAWAYEESVASFFIRKCGHDPHEFESVFVLTQAELYFAFNIETPDHIISTFQRAFDTIKAHGDVDEIIHRYIP</sequence>
<name>A0A7J0BH45_9BACT</name>